<dbReference type="SUPFAM" id="SSF53474">
    <property type="entry name" value="alpha/beta-Hydrolases"/>
    <property type="match status" value="1"/>
</dbReference>
<keyword evidence="5" id="KW-1185">Reference proteome</keyword>
<dbReference type="Gene3D" id="3.40.50.1820">
    <property type="entry name" value="alpha/beta hydrolase"/>
    <property type="match status" value="1"/>
</dbReference>
<dbReference type="CDD" id="cd00519">
    <property type="entry name" value="Lipase_3"/>
    <property type="match status" value="1"/>
</dbReference>
<dbReference type="InterPro" id="IPR002921">
    <property type="entry name" value="Fungal_lipase-type"/>
</dbReference>
<keyword evidence="2" id="KW-0378">Hydrolase</keyword>
<keyword evidence="1" id="KW-0732">Signal</keyword>
<dbReference type="Pfam" id="PF01764">
    <property type="entry name" value="Lipase_3"/>
    <property type="match status" value="1"/>
</dbReference>
<protein>
    <recommendedName>
        <fullName evidence="3">Fungal lipase-type domain-containing protein</fullName>
    </recommendedName>
</protein>
<reference evidence="4 5" key="1">
    <citation type="submission" date="2024-02" db="EMBL/GenBank/DDBJ databases">
        <title>A draft genome for the cacao thread blight pathogen Marasmius crinis-equi.</title>
        <authorList>
            <person name="Cohen S.P."/>
            <person name="Baruah I.K."/>
            <person name="Amoako-Attah I."/>
            <person name="Bukari Y."/>
            <person name="Meinhardt L.W."/>
            <person name="Bailey B.A."/>
        </authorList>
    </citation>
    <scope>NUCLEOTIDE SEQUENCE [LARGE SCALE GENOMIC DNA]</scope>
    <source>
        <strain evidence="4 5">GH-76</strain>
    </source>
</reference>
<evidence type="ECO:0000259" key="3">
    <source>
        <dbReference type="Pfam" id="PF01764"/>
    </source>
</evidence>
<organism evidence="4 5">
    <name type="scientific">Marasmius crinis-equi</name>
    <dbReference type="NCBI Taxonomy" id="585013"/>
    <lineage>
        <taxon>Eukaryota</taxon>
        <taxon>Fungi</taxon>
        <taxon>Dikarya</taxon>
        <taxon>Basidiomycota</taxon>
        <taxon>Agaricomycotina</taxon>
        <taxon>Agaricomycetes</taxon>
        <taxon>Agaricomycetidae</taxon>
        <taxon>Agaricales</taxon>
        <taxon>Marasmiineae</taxon>
        <taxon>Marasmiaceae</taxon>
        <taxon>Marasmius</taxon>
    </lineage>
</organism>
<evidence type="ECO:0000313" key="4">
    <source>
        <dbReference type="EMBL" id="KAL0572599.1"/>
    </source>
</evidence>
<feature type="domain" description="Fungal lipase-type" evidence="3">
    <location>
        <begin position="12"/>
        <end position="102"/>
    </location>
</feature>
<dbReference type="PANTHER" id="PTHR46640:SF1">
    <property type="entry name" value="FUNGAL LIPASE-LIKE DOMAIN-CONTAINING PROTEIN-RELATED"/>
    <property type="match status" value="1"/>
</dbReference>
<evidence type="ECO:0000256" key="2">
    <source>
        <dbReference type="ARBA" id="ARBA00022801"/>
    </source>
</evidence>
<accession>A0ABR3FBF0</accession>
<dbReference type="InterPro" id="IPR029058">
    <property type="entry name" value="AB_hydrolase_fold"/>
</dbReference>
<evidence type="ECO:0000313" key="5">
    <source>
        <dbReference type="Proteomes" id="UP001465976"/>
    </source>
</evidence>
<name>A0ABR3FBF0_9AGAR</name>
<proteinExistence type="predicted"/>
<dbReference type="InterPro" id="IPR051299">
    <property type="entry name" value="AB_hydrolase_lip/est"/>
</dbReference>
<sequence>MSSRTPLTQIFFDHRWNSVADQVISTVRSELAAHPDYSLVSTGHSLGGALSSLAGISLEQNFPGSTTRMFTYGQPRTFNPTGADFVDAQFGSKAFRIVHTTDG</sequence>
<dbReference type="Proteomes" id="UP001465976">
    <property type="component" value="Unassembled WGS sequence"/>
</dbReference>
<comment type="caution">
    <text evidence="4">The sequence shown here is derived from an EMBL/GenBank/DDBJ whole genome shotgun (WGS) entry which is preliminary data.</text>
</comment>
<dbReference type="EMBL" id="JBAHYK010000609">
    <property type="protein sequence ID" value="KAL0572599.1"/>
    <property type="molecule type" value="Genomic_DNA"/>
</dbReference>
<evidence type="ECO:0000256" key="1">
    <source>
        <dbReference type="ARBA" id="ARBA00022729"/>
    </source>
</evidence>
<gene>
    <name evidence="4" type="ORF">V5O48_009360</name>
</gene>
<dbReference type="PANTHER" id="PTHR46640">
    <property type="entry name" value="TRIACYLGLYCEROL LIPASE, PUTATIVE (AFU_ORTHOLOGUE AFUA_6G06510)-RELATED"/>
    <property type="match status" value="1"/>
</dbReference>